<proteinExistence type="predicted"/>
<dbReference type="OrthoDB" id="7347529at2"/>
<gene>
    <name evidence="1" type="ORF">FQ775_11445</name>
</gene>
<dbReference type="EMBL" id="CP042301">
    <property type="protein sequence ID" value="QDZ00946.1"/>
    <property type="molecule type" value="Genomic_DNA"/>
</dbReference>
<dbReference type="InterPro" id="IPR009467">
    <property type="entry name" value="Glycolipid-bd_prot_put"/>
</dbReference>
<accession>A0A5B8KZE4</accession>
<dbReference type="AlphaFoldDB" id="A0A5B8KZE4"/>
<dbReference type="KEGG" id="niy:FQ775_11445"/>
<organism evidence="1 2">
    <name type="scientific">Nitratireductor mangrovi</name>
    <dbReference type="NCBI Taxonomy" id="2599600"/>
    <lineage>
        <taxon>Bacteria</taxon>
        <taxon>Pseudomonadati</taxon>
        <taxon>Pseudomonadota</taxon>
        <taxon>Alphaproteobacteria</taxon>
        <taxon>Hyphomicrobiales</taxon>
        <taxon>Phyllobacteriaceae</taxon>
        <taxon>Nitratireductor</taxon>
    </lineage>
</organism>
<sequence length="189" mass="20756">MDHAIASIFWRRLDRQGHDACALWARPDGFELAGSAVFEEAGRPCALTYRVDCDAGWATRRATVNGFVGTDPVEVAIVRDPTGGWTLNGVPQAAPRDCVDVDLGFTPATNLLVLRRFALDVGKERPAPAAYLAFPDLRLDRLEQHYRRSGEATYDYAAPVYDYAATLTVSPVGFVTDYPQLWSAAEHAP</sequence>
<reference evidence="1" key="1">
    <citation type="submission" date="2020-04" db="EMBL/GenBank/DDBJ databases">
        <title>Nitratireductor sp. nov. isolated from mangrove soil.</title>
        <authorList>
            <person name="Ye Y."/>
        </authorList>
    </citation>
    <scope>NUCLEOTIDE SEQUENCE</scope>
    <source>
        <strain evidence="1">SY7</strain>
    </source>
</reference>
<keyword evidence="2" id="KW-1185">Reference proteome</keyword>
<dbReference type="Proteomes" id="UP000321389">
    <property type="component" value="Chromosome"/>
</dbReference>
<dbReference type="Pfam" id="PF06475">
    <property type="entry name" value="Glycolipid_bind"/>
    <property type="match status" value="1"/>
</dbReference>
<evidence type="ECO:0000313" key="1">
    <source>
        <dbReference type="EMBL" id="QDZ00946.1"/>
    </source>
</evidence>
<evidence type="ECO:0000313" key="2">
    <source>
        <dbReference type="Proteomes" id="UP000321389"/>
    </source>
</evidence>
<dbReference type="RefSeq" id="WP_146299591.1">
    <property type="nucleotide sequence ID" value="NZ_CP042301.2"/>
</dbReference>
<protein>
    <submittedName>
        <fullName evidence="1">Glycolipid-binding domain-containing protein</fullName>
    </submittedName>
</protein>
<name>A0A5B8KZE4_9HYPH</name>
<dbReference type="SUPFAM" id="SSF159275">
    <property type="entry name" value="PA1994-like"/>
    <property type="match status" value="1"/>
</dbReference>